<feature type="domain" description="SH3b2-type SH3" evidence="8">
    <location>
        <begin position="209"/>
        <end position="249"/>
    </location>
</feature>
<protein>
    <submittedName>
        <fullName evidence="9">SH3 domain-containing protein</fullName>
    </submittedName>
</protein>
<dbReference type="GO" id="GO:0006508">
    <property type="term" value="P:proteolysis"/>
    <property type="evidence" value="ECO:0007669"/>
    <property type="project" value="UniProtKB-KW"/>
</dbReference>
<dbReference type="RefSeq" id="WP_304123417.1">
    <property type="nucleotide sequence ID" value="NZ_DYZA01000213.1"/>
</dbReference>
<feature type="domain" description="NLPC/P60 N-terminal" evidence="6">
    <location>
        <begin position="9"/>
        <end position="123"/>
    </location>
</feature>
<keyword evidence="4" id="KW-0788">Thiol protease</keyword>
<keyword evidence="2" id="KW-0645">Protease</keyword>
<dbReference type="Gene3D" id="3.90.1720.10">
    <property type="entry name" value="endopeptidase domain like (from Nostoc punctiforme)"/>
    <property type="match status" value="1"/>
</dbReference>
<dbReference type="Pfam" id="PF12913">
    <property type="entry name" value="SH3_6"/>
    <property type="match status" value="1"/>
</dbReference>
<feature type="domain" description="SH3b1" evidence="7">
    <location>
        <begin position="148"/>
        <end position="199"/>
    </location>
</feature>
<dbReference type="SUPFAM" id="SSF54001">
    <property type="entry name" value="Cysteine proteinases"/>
    <property type="match status" value="1"/>
</dbReference>
<reference evidence="9" key="2">
    <citation type="submission" date="2021-09" db="EMBL/GenBank/DDBJ databases">
        <authorList>
            <person name="Gilroy R."/>
        </authorList>
    </citation>
    <scope>NUCLEOTIDE SEQUENCE</scope>
    <source>
        <strain evidence="9">ChiGjej2B2-19336</strain>
    </source>
</reference>
<dbReference type="Pfam" id="PF12912">
    <property type="entry name" value="N_NLPC_P60"/>
    <property type="match status" value="1"/>
</dbReference>
<dbReference type="Pfam" id="PF12914">
    <property type="entry name" value="SH3_7"/>
    <property type="match status" value="1"/>
</dbReference>
<evidence type="ECO:0000259" key="7">
    <source>
        <dbReference type="Pfam" id="PF12913"/>
    </source>
</evidence>
<proteinExistence type="inferred from homology"/>
<name>A0A921AXB6_9BACT</name>
<dbReference type="InterPro" id="IPR026864">
    <property type="entry name" value="SH3b2-type_SH3"/>
</dbReference>
<evidence type="ECO:0000259" key="6">
    <source>
        <dbReference type="Pfam" id="PF12912"/>
    </source>
</evidence>
<dbReference type="EMBL" id="DYZA01000213">
    <property type="protein sequence ID" value="HJD98055.1"/>
    <property type="molecule type" value="Genomic_DNA"/>
</dbReference>
<dbReference type="AlphaFoldDB" id="A0A921AXB6"/>
<keyword evidence="3" id="KW-0378">Hydrolase</keyword>
<gene>
    <name evidence="9" type="ORF">K8W16_10475</name>
</gene>
<organism evidence="9 10">
    <name type="scientific">Mailhella massiliensis</name>
    <dbReference type="NCBI Taxonomy" id="1903261"/>
    <lineage>
        <taxon>Bacteria</taxon>
        <taxon>Pseudomonadati</taxon>
        <taxon>Thermodesulfobacteriota</taxon>
        <taxon>Desulfovibrionia</taxon>
        <taxon>Desulfovibrionales</taxon>
        <taxon>Desulfovibrionaceae</taxon>
        <taxon>Mailhella</taxon>
    </lineage>
</organism>
<comment type="similarity">
    <text evidence="1">Belongs to the peptidase C40 family.</text>
</comment>
<feature type="domain" description="NlpC/P60" evidence="5">
    <location>
        <begin position="298"/>
        <end position="378"/>
    </location>
</feature>
<dbReference type="InterPro" id="IPR000064">
    <property type="entry name" value="NLP_P60_dom"/>
</dbReference>
<dbReference type="PIRSF" id="PIRSF019015">
    <property type="entry name" value="P60_peptidase_YkfC"/>
    <property type="match status" value="1"/>
</dbReference>
<comment type="caution">
    <text evidence="9">The sequence shown here is derived from an EMBL/GenBank/DDBJ whole genome shotgun (WGS) entry which is preliminary data.</text>
</comment>
<evidence type="ECO:0000259" key="5">
    <source>
        <dbReference type="Pfam" id="PF00877"/>
    </source>
</evidence>
<dbReference type="GO" id="GO:0008234">
    <property type="term" value="F:cysteine-type peptidase activity"/>
    <property type="evidence" value="ECO:0007669"/>
    <property type="project" value="UniProtKB-KW"/>
</dbReference>
<evidence type="ECO:0000313" key="10">
    <source>
        <dbReference type="Proteomes" id="UP000698963"/>
    </source>
</evidence>
<reference evidence="9" key="1">
    <citation type="journal article" date="2021" name="PeerJ">
        <title>Extensive microbial diversity within the chicken gut microbiome revealed by metagenomics and culture.</title>
        <authorList>
            <person name="Gilroy R."/>
            <person name="Ravi A."/>
            <person name="Getino M."/>
            <person name="Pursley I."/>
            <person name="Horton D.L."/>
            <person name="Alikhan N.F."/>
            <person name="Baker D."/>
            <person name="Gharbi K."/>
            <person name="Hall N."/>
            <person name="Watson M."/>
            <person name="Adriaenssens E.M."/>
            <person name="Foster-Nyarko E."/>
            <person name="Jarju S."/>
            <person name="Secka A."/>
            <person name="Antonio M."/>
            <person name="Oren A."/>
            <person name="Chaudhuri R.R."/>
            <person name="La Ragione R."/>
            <person name="Hildebrand F."/>
            <person name="Pallen M.J."/>
        </authorList>
    </citation>
    <scope>NUCLEOTIDE SEQUENCE</scope>
    <source>
        <strain evidence="9">ChiGjej2B2-19336</strain>
    </source>
</reference>
<dbReference type="Proteomes" id="UP000698963">
    <property type="component" value="Unassembled WGS sequence"/>
</dbReference>
<sequence>MLGLALAGAVFALGCARQPEVPQAQNAAGEVADLDVIPQNLAVFAREAGGNALLRSHAAAEKDMQKFRRRFFAPWEAGKPDRNALNEFEAVLNRPSGKRGYAENMRPWSDAAWEEMRENAALDAVSGTGRPAIVTRAADLRLAPTEKPRFARIEGAGQGWPFDDFQQSSLHVGMPLMVYHASLDGAWLLVCGPMAWGWVDASSVAFVDGAFQEAWQDSPLGAVVREGVSLRNGEAFLALADIGAVLPMEGAGTALVPVRSSRGQAVIVRSPLSPGDMLPMPQPLTAQAVAAVGDRMMGKNYGWGGMYGNRDCSAMMRDLFAPFGIWLPRNSASQAKAGEFHSVEGMGIKEKEEEILRGGEPFRTLLWLPGHIGLYVGEFQGGPVFFHDVWGVRSRLRDGREGRIILGRAVITGLKPGAERSDIDPEGLLVKRIRGYTVIGG</sequence>
<dbReference type="InterPro" id="IPR039439">
    <property type="entry name" value="SH3b1_dom"/>
</dbReference>
<dbReference type="Pfam" id="PF00877">
    <property type="entry name" value="NLPC_P60"/>
    <property type="match status" value="1"/>
</dbReference>
<evidence type="ECO:0000259" key="8">
    <source>
        <dbReference type="Pfam" id="PF12914"/>
    </source>
</evidence>
<dbReference type="InterPro" id="IPR025606">
    <property type="entry name" value="NLPC/P60_N_dom"/>
</dbReference>
<evidence type="ECO:0000313" key="9">
    <source>
        <dbReference type="EMBL" id="HJD98055.1"/>
    </source>
</evidence>
<evidence type="ECO:0000256" key="4">
    <source>
        <dbReference type="ARBA" id="ARBA00022807"/>
    </source>
</evidence>
<dbReference type="InterPro" id="IPR038765">
    <property type="entry name" value="Papain-like_cys_pep_sf"/>
</dbReference>
<evidence type="ECO:0000256" key="1">
    <source>
        <dbReference type="ARBA" id="ARBA00007074"/>
    </source>
</evidence>
<accession>A0A921AXB6</accession>
<evidence type="ECO:0000256" key="2">
    <source>
        <dbReference type="ARBA" id="ARBA00022670"/>
    </source>
</evidence>
<evidence type="ECO:0000256" key="3">
    <source>
        <dbReference type="ARBA" id="ARBA00022801"/>
    </source>
</evidence>
<dbReference type="InterPro" id="IPR027017">
    <property type="entry name" value="P60_peptidase_YkfC"/>
</dbReference>